<dbReference type="AlphaFoldDB" id="A0ABD0SID9"/>
<evidence type="ECO:0000256" key="5">
    <source>
        <dbReference type="ARBA" id="ARBA00022833"/>
    </source>
</evidence>
<dbReference type="Pfam" id="PF00096">
    <property type="entry name" value="zf-C2H2"/>
    <property type="match status" value="6"/>
</dbReference>
<evidence type="ECO:0000313" key="12">
    <source>
        <dbReference type="Proteomes" id="UP001549921"/>
    </source>
</evidence>
<reference evidence="11 12" key="1">
    <citation type="submission" date="2024-06" db="EMBL/GenBank/DDBJ databases">
        <title>A chromosome-level genome assembly of beet webworm, Loxostege sticticalis.</title>
        <authorList>
            <person name="Zhang Y."/>
        </authorList>
    </citation>
    <scope>NUCLEOTIDE SEQUENCE [LARGE SCALE GENOMIC DNA]</scope>
    <source>
        <strain evidence="11">AQ028</strain>
        <tissue evidence="11">Male pupae</tissue>
    </source>
</reference>
<dbReference type="GO" id="GO:0008270">
    <property type="term" value="F:zinc ion binding"/>
    <property type="evidence" value="ECO:0007669"/>
    <property type="project" value="UniProtKB-KW"/>
</dbReference>
<name>A0ABD0SID9_LOXSC</name>
<dbReference type="Proteomes" id="UP001549921">
    <property type="component" value="Unassembled WGS sequence"/>
</dbReference>
<feature type="domain" description="C2H2-type" evidence="10">
    <location>
        <begin position="138"/>
        <end position="166"/>
    </location>
</feature>
<feature type="domain" description="C2H2-type" evidence="10">
    <location>
        <begin position="309"/>
        <end position="333"/>
    </location>
</feature>
<dbReference type="PANTHER" id="PTHR47772">
    <property type="entry name" value="ZINC FINGER PROTEIN 200"/>
    <property type="match status" value="1"/>
</dbReference>
<evidence type="ECO:0000256" key="4">
    <source>
        <dbReference type="ARBA" id="ARBA00022771"/>
    </source>
</evidence>
<feature type="domain" description="C2H2-type" evidence="10">
    <location>
        <begin position="256"/>
        <end position="283"/>
    </location>
</feature>
<feature type="domain" description="C2H2-type" evidence="10">
    <location>
        <begin position="284"/>
        <end position="311"/>
    </location>
</feature>
<dbReference type="SMART" id="SM00355">
    <property type="entry name" value="ZnF_C2H2"/>
    <property type="match status" value="12"/>
</dbReference>
<feature type="domain" description="C2H2-type" evidence="10">
    <location>
        <begin position="229"/>
        <end position="256"/>
    </location>
</feature>
<proteinExistence type="predicted"/>
<dbReference type="SUPFAM" id="SSF57667">
    <property type="entry name" value="beta-beta-alpha zinc fingers"/>
    <property type="match status" value="6"/>
</dbReference>
<keyword evidence="2" id="KW-0479">Metal-binding</keyword>
<dbReference type="PROSITE" id="PS00028">
    <property type="entry name" value="ZINC_FINGER_C2H2_1"/>
    <property type="match status" value="4"/>
</dbReference>
<keyword evidence="7" id="KW-0804">Transcription</keyword>
<evidence type="ECO:0000256" key="8">
    <source>
        <dbReference type="ARBA" id="ARBA00023242"/>
    </source>
</evidence>
<keyword evidence="4 9" id="KW-0863">Zinc-finger</keyword>
<feature type="domain" description="C2H2-type" evidence="10">
    <location>
        <begin position="370"/>
        <end position="397"/>
    </location>
</feature>
<evidence type="ECO:0000256" key="2">
    <source>
        <dbReference type="ARBA" id="ARBA00022723"/>
    </source>
</evidence>
<comment type="subcellular location">
    <subcellularLocation>
        <location evidence="1">Nucleus</location>
    </subcellularLocation>
</comment>
<organism evidence="11 12">
    <name type="scientific">Loxostege sticticalis</name>
    <name type="common">Beet webworm moth</name>
    <dbReference type="NCBI Taxonomy" id="481309"/>
    <lineage>
        <taxon>Eukaryota</taxon>
        <taxon>Metazoa</taxon>
        <taxon>Ecdysozoa</taxon>
        <taxon>Arthropoda</taxon>
        <taxon>Hexapoda</taxon>
        <taxon>Insecta</taxon>
        <taxon>Pterygota</taxon>
        <taxon>Neoptera</taxon>
        <taxon>Endopterygota</taxon>
        <taxon>Lepidoptera</taxon>
        <taxon>Glossata</taxon>
        <taxon>Ditrysia</taxon>
        <taxon>Pyraloidea</taxon>
        <taxon>Crambidae</taxon>
        <taxon>Pyraustinae</taxon>
        <taxon>Loxostege</taxon>
    </lineage>
</organism>
<evidence type="ECO:0000259" key="10">
    <source>
        <dbReference type="PROSITE" id="PS50157"/>
    </source>
</evidence>
<feature type="domain" description="C2H2-type" evidence="10">
    <location>
        <begin position="170"/>
        <end position="198"/>
    </location>
</feature>
<keyword evidence="6" id="KW-0805">Transcription regulation</keyword>
<gene>
    <name evidence="11" type="ORF">ABMA28_007678</name>
</gene>
<dbReference type="PANTHER" id="PTHR47772:SF13">
    <property type="entry name" value="GASTRULA ZINC FINGER PROTEIN XLCGF49.1-LIKE-RELATED"/>
    <property type="match status" value="1"/>
</dbReference>
<dbReference type="PROSITE" id="PS50157">
    <property type="entry name" value="ZINC_FINGER_C2H2_2"/>
    <property type="match status" value="7"/>
</dbReference>
<evidence type="ECO:0000256" key="3">
    <source>
        <dbReference type="ARBA" id="ARBA00022737"/>
    </source>
</evidence>
<dbReference type="InterPro" id="IPR050636">
    <property type="entry name" value="C2H2-ZF_domain-containing"/>
</dbReference>
<dbReference type="InterPro" id="IPR036236">
    <property type="entry name" value="Znf_C2H2_sf"/>
</dbReference>
<protein>
    <recommendedName>
        <fullName evidence="10">C2H2-type domain-containing protein</fullName>
    </recommendedName>
</protein>
<sequence length="605" mass="69577">MPPKRKKNIKSNKVKKRKATKVKRFVKLEVKEEILLDSVDSPMCGICNGLFDNDDSINGQTKVCKCHKLLDKLGAKRLTLKCKKCPKVYKFKKNYIKHCLNEHSKTPGSVSCPQCPVTCPNKQILAKHIENTHNRQEFKCPKCSKKFVRHAHVLRHLAQSGCDGSPAASYPCEICNSTFSRKDNLMVHLRFQHILNNSYSCKYSCDYQTKNFSKLVKHWLYTHNDPVKFECDICGKSTSSRTSMAKHLEIHGEKKYICTTCGYSTFTAEVLKRHRLTHVKDKPHRCEICGQSYIQRLQLQRHLERHVSNTCSTCGQKFNTKARLIIHERTHLGLIRLVCPYDTCPNSKKEFSNELSLHNHIQGHLSQKRFPCEVCGKQYFSEVNMRRHLSTHRLDKPRRCMYCVTARAYIRGEQLVRHVRQHHPDMFSTHLAHVRQVMGTNIGIDRVKKSELESILTLLDAESERILDGYGGSGVLYGGMQEDAPSSTPALTTTDVPIKFEPSPLMSEEELEENLKKLLSQLIDQDTLECFGWPDESIDAVLEKVIVHCGARAADRSRWTRVQCLRENTKHLFLYAVEDKNIARMLDTHTIDQIIVHILEQVANE</sequence>
<dbReference type="InterPro" id="IPR013087">
    <property type="entry name" value="Znf_C2H2_type"/>
</dbReference>
<keyword evidence="5" id="KW-0862">Zinc</keyword>
<evidence type="ECO:0000256" key="9">
    <source>
        <dbReference type="PROSITE-ProRule" id="PRU00042"/>
    </source>
</evidence>
<dbReference type="EMBL" id="JBEDNZ010000020">
    <property type="protein sequence ID" value="KAL0819590.1"/>
    <property type="molecule type" value="Genomic_DNA"/>
</dbReference>
<evidence type="ECO:0000256" key="6">
    <source>
        <dbReference type="ARBA" id="ARBA00023015"/>
    </source>
</evidence>
<evidence type="ECO:0000256" key="1">
    <source>
        <dbReference type="ARBA" id="ARBA00004123"/>
    </source>
</evidence>
<accession>A0ABD0SID9</accession>
<evidence type="ECO:0000256" key="7">
    <source>
        <dbReference type="ARBA" id="ARBA00023163"/>
    </source>
</evidence>
<evidence type="ECO:0000313" key="11">
    <source>
        <dbReference type="EMBL" id="KAL0819590.1"/>
    </source>
</evidence>
<keyword evidence="8" id="KW-0539">Nucleus</keyword>
<dbReference type="GO" id="GO:0005634">
    <property type="term" value="C:nucleus"/>
    <property type="evidence" value="ECO:0007669"/>
    <property type="project" value="UniProtKB-SubCell"/>
</dbReference>
<keyword evidence="3" id="KW-0677">Repeat</keyword>
<comment type="caution">
    <text evidence="11">The sequence shown here is derived from an EMBL/GenBank/DDBJ whole genome shotgun (WGS) entry which is preliminary data.</text>
</comment>
<dbReference type="Gene3D" id="3.30.160.60">
    <property type="entry name" value="Classic Zinc Finger"/>
    <property type="match status" value="7"/>
</dbReference>